<keyword evidence="2" id="KW-1185">Reference proteome</keyword>
<sequence>MRADPILRPSYDAMPAATHIKPSLPETNYFSQQLEIHVARAVYGEVSAKEALRVVKENTRREAERFKNQMGL</sequence>
<proteinExistence type="predicted"/>
<reference evidence="2" key="1">
    <citation type="journal article" date="2019" name="Int. J. Syst. Evol. Microbiol.">
        <title>The Global Catalogue of Microorganisms (GCM) 10K type strain sequencing project: providing services to taxonomists for standard genome sequencing and annotation.</title>
        <authorList>
            <consortium name="The Broad Institute Genomics Platform"/>
            <consortium name="The Broad Institute Genome Sequencing Center for Infectious Disease"/>
            <person name="Wu L."/>
            <person name="Ma J."/>
        </authorList>
    </citation>
    <scope>NUCLEOTIDE SEQUENCE [LARGE SCALE GENOMIC DNA]</scope>
    <source>
        <strain evidence="2">JCM 13929</strain>
    </source>
</reference>
<organism evidence="1 2">
    <name type="scientific">Nonomuraea maheshkhaliensis</name>
    <dbReference type="NCBI Taxonomy" id="419590"/>
    <lineage>
        <taxon>Bacteria</taxon>
        <taxon>Bacillati</taxon>
        <taxon>Actinomycetota</taxon>
        <taxon>Actinomycetes</taxon>
        <taxon>Streptosporangiales</taxon>
        <taxon>Streptosporangiaceae</taxon>
        <taxon>Nonomuraea</taxon>
    </lineage>
</organism>
<dbReference type="Gene3D" id="3.40.190.10">
    <property type="entry name" value="Periplasmic binding protein-like II"/>
    <property type="match status" value="1"/>
</dbReference>
<evidence type="ECO:0000313" key="1">
    <source>
        <dbReference type="EMBL" id="GAA1651723.1"/>
    </source>
</evidence>
<dbReference type="Proteomes" id="UP001500064">
    <property type="component" value="Unassembled WGS sequence"/>
</dbReference>
<gene>
    <name evidence="1" type="ORF">GCM10009733_056030</name>
</gene>
<comment type="caution">
    <text evidence="1">The sequence shown here is derived from an EMBL/GenBank/DDBJ whole genome shotgun (WGS) entry which is preliminary data.</text>
</comment>
<protein>
    <submittedName>
        <fullName evidence="1">Uncharacterized protein</fullName>
    </submittedName>
</protein>
<name>A0ABP4RJM9_9ACTN</name>
<evidence type="ECO:0000313" key="2">
    <source>
        <dbReference type="Proteomes" id="UP001500064"/>
    </source>
</evidence>
<dbReference type="EMBL" id="BAAAMU010000045">
    <property type="protein sequence ID" value="GAA1651723.1"/>
    <property type="molecule type" value="Genomic_DNA"/>
</dbReference>
<accession>A0ABP4RJM9</accession>